<proteinExistence type="predicted"/>
<reference evidence="1 2" key="1">
    <citation type="journal article" date="2018" name="PLoS Genet.">
        <title>Population sequencing reveals clonal diversity and ancestral inbreeding in the grapevine cultivar Chardonnay.</title>
        <authorList>
            <person name="Roach M.J."/>
            <person name="Johnson D.L."/>
            <person name="Bohlmann J."/>
            <person name="van Vuuren H.J."/>
            <person name="Jones S.J."/>
            <person name="Pretorius I.S."/>
            <person name="Schmidt S.A."/>
            <person name="Borneman A.R."/>
        </authorList>
    </citation>
    <scope>NUCLEOTIDE SEQUENCE [LARGE SCALE GENOMIC DNA]</scope>
    <source>
        <strain evidence="2">cv. Chardonnay</strain>
        <tissue evidence="1">Leaf</tissue>
    </source>
</reference>
<comment type="caution">
    <text evidence="1">The sequence shown here is derived from an EMBL/GenBank/DDBJ whole genome shotgun (WGS) entry which is preliminary data.</text>
</comment>
<dbReference type="Gene3D" id="3.80.10.10">
    <property type="entry name" value="Ribonuclease Inhibitor"/>
    <property type="match status" value="1"/>
</dbReference>
<organism evidence="1 2">
    <name type="scientific">Vitis vinifera</name>
    <name type="common">Grape</name>
    <dbReference type="NCBI Taxonomy" id="29760"/>
    <lineage>
        <taxon>Eukaryota</taxon>
        <taxon>Viridiplantae</taxon>
        <taxon>Streptophyta</taxon>
        <taxon>Embryophyta</taxon>
        <taxon>Tracheophyta</taxon>
        <taxon>Spermatophyta</taxon>
        <taxon>Magnoliopsida</taxon>
        <taxon>eudicotyledons</taxon>
        <taxon>Gunneridae</taxon>
        <taxon>Pentapetalae</taxon>
        <taxon>rosids</taxon>
        <taxon>Vitales</taxon>
        <taxon>Vitaceae</taxon>
        <taxon>Viteae</taxon>
        <taxon>Vitis</taxon>
    </lineage>
</organism>
<dbReference type="Proteomes" id="UP000288805">
    <property type="component" value="Unassembled WGS sequence"/>
</dbReference>
<dbReference type="InterPro" id="IPR032675">
    <property type="entry name" value="LRR_dom_sf"/>
</dbReference>
<gene>
    <name evidence="1" type="primary">VvCHDp000456_0</name>
    <name evidence="1" type="ORF">CK203_043497</name>
</gene>
<evidence type="ECO:0000313" key="2">
    <source>
        <dbReference type="Proteomes" id="UP000288805"/>
    </source>
</evidence>
<dbReference type="EMBL" id="QGNW01000188">
    <property type="protein sequence ID" value="RVW86997.1"/>
    <property type="molecule type" value="Genomic_DNA"/>
</dbReference>
<dbReference type="AlphaFoldDB" id="A0A438HRA4"/>
<dbReference type="SUPFAM" id="SSF52047">
    <property type="entry name" value="RNI-like"/>
    <property type="match status" value="1"/>
</dbReference>
<accession>A0A438HRA4</accession>
<name>A0A438HRA4_VITVI</name>
<protein>
    <submittedName>
        <fullName evidence="1">F-box/LRR-repeat protein</fullName>
    </submittedName>
</protein>
<sequence length="193" mass="22149">MEHLPTELIGNIISRLGPARDVVIASTTFNSKSLYLKHYYKARGYRVYQFQWTSLTEFILEADGLEGLHLKDCVVVLFKLVGKVTLKQCKIDDVSSIHFDIGETLENLLVIDINNFTIIWPKFYQMISRSSKLRRLQLWSVFFDDNNEIVDLETFAVCFPQLSHLSLCLRDGVLHYGLPGSSQLENVTEMELG</sequence>
<evidence type="ECO:0000313" key="1">
    <source>
        <dbReference type="EMBL" id="RVW86997.1"/>
    </source>
</evidence>